<keyword evidence="3" id="KW-0029">Amino-acid transport</keyword>
<feature type="chain" id="PRO_5017421777" evidence="4">
    <location>
        <begin position="21"/>
        <end position="385"/>
    </location>
</feature>
<dbReference type="PANTHER" id="PTHR30483:SF6">
    <property type="entry name" value="PERIPLASMIC BINDING PROTEIN OF ABC TRANSPORTER FOR NATURAL AMINO ACIDS"/>
    <property type="match status" value="1"/>
</dbReference>
<dbReference type="InterPro" id="IPR028081">
    <property type="entry name" value="Leu-bd"/>
</dbReference>
<dbReference type="InterPro" id="IPR028082">
    <property type="entry name" value="Peripla_BP_I"/>
</dbReference>
<reference evidence="6 7" key="1">
    <citation type="submission" date="2018-09" db="EMBL/GenBank/DDBJ databases">
        <title>Gemmobacter lutimaris sp. nov., a marine bacterium isolated from tidal flat.</title>
        <authorList>
            <person name="Lee D.W."/>
            <person name="Yoo Y."/>
            <person name="Kim J.-J."/>
            <person name="Kim B.S."/>
        </authorList>
    </citation>
    <scope>NUCLEOTIDE SEQUENCE [LARGE SCALE GENOMIC DNA]</scope>
    <source>
        <strain evidence="6 7">YJ-T1-11</strain>
    </source>
</reference>
<evidence type="ECO:0000313" key="7">
    <source>
        <dbReference type="Proteomes" id="UP000266649"/>
    </source>
</evidence>
<comment type="similarity">
    <text evidence="1">Belongs to the leucine-binding protein family.</text>
</comment>
<comment type="caution">
    <text evidence="6">The sequence shown here is derived from an EMBL/GenBank/DDBJ whole genome shotgun (WGS) entry which is preliminary data.</text>
</comment>
<dbReference type="OrthoDB" id="435355at2"/>
<sequence length="385" mass="40649">MKKLLTAASLLALTTLPSLAEPLKIGVITTLSGPAGYLGEQVRDGLQLAIDQEGGKLGGVDVELVVEDDGLKPGNGLQIADKFLNEEGIKLITGIIFSNVAGATVPEVVENDAIYISPNAAPSSLAGAGCNKNYFVVSWQNDSLHEATGAAAKALGYKKVVALAPNYQAGKDAIAGFKREFGGDVTEIYTQLEQTDFAPEMAQIRAAAPDAVFQFHPGGMGIAFLKQYVQAGLSKDVPMIVSEPSADGVILGAVGEAAVGLKATTHWNADFDNDANKAMVTAWAAKHPDKPLTTYGQQAYDVGLLIASALKKTGGIDDLDAFRAALKEADFASTRGDFKFGQNQHPVQDWYMVDIVAGSDGKPVWVTKEKLRDDVGDVYAAECKM</sequence>
<keyword evidence="7" id="KW-1185">Reference proteome</keyword>
<evidence type="ECO:0000256" key="3">
    <source>
        <dbReference type="ARBA" id="ARBA00022970"/>
    </source>
</evidence>
<dbReference type="CDD" id="cd06359">
    <property type="entry name" value="PBP1_Nba-like"/>
    <property type="match status" value="1"/>
</dbReference>
<keyword evidence="2 4" id="KW-0732">Signal</keyword>
<evidence type="ECO:0000313" key="6">
    <source>
        <dbReference type="EMBL" id="RID90991.1"/>
    </source>
</evidence>
<dbReference type="RefSeq" id="WP_119135682.1">
    <property type="nucleotide sequence ID" value="NZ_QXXQ01000009.1"/>
</dbReference>
<dbReference type="GO" id="GO:0006865">
    <property type="term" value="P:amino acid transport"/>
    <property type="evidence" value="ECO:0007669"/>
    <property type="project" value="UniProtKB-KW"/>
</dbReference>
<feature type="domain" description="Leucine-binding protein" evidence="5">
    <location>
        <begin position="22"/>
        <end position="357"/>
    </location>
</feature>
<dbReference type="Pfam" id="PF13458">
    <property type="entry name" value="Peripla_BP_6"/>
    <property type="match status" value="1"/>
</dbReference>
<dbReference type="InterPro" id="IPR051010">
    <property type="entry name" value="BCAA_transport"/>
</dbReference>
<organism evidence="6 7">
    <name type="scientific">Gemmobacter lutimaris</name>
    <dbReference type="NCBI Taxonomy" id="2306023"/>
    <lineage>
        <taxon>Bacteria</taxon>
        <taxon>Pseudomonadati</taxon>
        <taxon>Pseudomonadota</taxon>
        <taxon>Alphaproteobacteria</taxon>
        <taxon>Rhodobacterales</taxon>
        <taxon>Paracoccaceae</taxon>
        <taxon>Gemmobacter</taxon>
    </lineage>
</organism>
<dbReference type="Gene3D" id="3.40.50.2300">
    <property type="match status" value="2"/>
</dbReference>
<feature type="signal peptide" evidence="4">
    <location>
        <begin position="1"/>
        <end position="20"/>
    </location>
</feature>
<accession>A0A398BQ11</accession>
<dbReference type="SUPFAM" id="SSF53822">
    <property type="entry name" value="Periplasmic binding protein-like I"/>
    <property type="match status" value="1"/>
</dbReference>
<proteinExistence type="inferred from homology"/>
<keyword evidence="3" id="KW-0813">Transport</keyword>
<evidence type="ECO:0000256" key="2">
    <source>
        <dbReference type="ARBA" id="ARBA00022729"/>
    </source>
</evidence>
<evidence type="ECO:0000256" key="4">
    <source>
        <dbReference type="SAM" id="SignalP"/>
    </source>
</evidence>
<dbReference type="EMBL" id="QXXQ01000009">
    <property type="protein sequence ID" value="RID90991.1"/>
    <property type="molecule type" value="Genomic_DNA"/>
</dbReference>
<dbReference type="Proteomes" id="UP000266649">
    <property type="component" value="Unassembled WGS sequence"/>
</dbReference>
<evidence type="ECO:0000259" key="5">
    <source>
        <dbReference type="Pfam" id="PF13458"/>
    </source>
</evidence>
<protein>
    <submittedName>
        <fullName evidence="6">ABC transporter substrate-binding protein</fullName>
    </submittedName>
</protein>
<gene>
    <name evidence="6" type="ORF">D2N39_15500</name>
</gene>
<dbReference type="PANTHER" id="PTHR30483">
    <property type="entry name" value="LEUCINE-SPECIFIC-BINDING PROTEIN"/>
    <property type="match status" value="1"/>
</dbReference>
<name>A0A398BQ11_9RHOB</name>
<dbReference type="AlphaFoldDB" id="A0A398BQ11"/>
<evidence type="ECO:0000256" key="1">
    <source>
        <dbReference type="ARBA" id="ARBA00010062"/>
    </source>
</evidence>